<dbReference type="Pfam" id="PF01894">
    <property type="entry name" value="YjbQ"/>
    <property type="match status" value="1"/>
</dbReference>
<keyword evidence="3" id="KW-1185">Reference proteome</keyword>
<proteinExistence type="inferred from homology"/>
<comment type="caution">
    <text evidence="2">The sequence shown here is derived from an EMBL/GenBank/DDBJ whole genome shotgun (WGS) entry which is preliminary data.</text>
</comment>
<gene>
    <name evidence="2" type="ORF">Cpir12675_002466</name>
</gene>
<sequence>MSWSQKQFSLPARSRGSYLVTDLIIDALPEIREYKVGLLNLFIQHTSCALSLNENWDEDVRHDMTDALEKIAPYEGPKGEALYRHDAEGRDDMPASFPFSIAHIKSSLIGASVTIPIKDGRLATGTWQGIWYLEFRAAKHVRKIMATIQGQKM</sequence>
<reference evidence="2 3" key="1">
    <citation type="journal article" date="2024" name="IMA Fungus">
        <title>IMA Genome - F19 : A genome assembly and annotation guide to empower mycologists, including annotated draft genome sequences of Ceratocystis pirilliformis, Diaporthe australafricana, Fusarium ophioides, Paecilomyces lecythidis, and Sporothrix stenoceras.</title>
        <authorList>
            <person name="Aylward J."/>
            <person name="Wilson A.M."/>
            <person name="Visagie C.M."/>
            <person name="Spraker J."/>
            <person name="Barnes I."/>
            <person name="Buitendag C."/>
            <person name="Ceriani C."/>
            <person name="Del Mar Angel L."/>
            <person name="du Plessis D."/>
            <person name="Fuchs T."/>
            <person name="Gasser K."/>
            <person name="Kramer D."/>
            <person name="Li W."/>
            <person name="Munsamy K."/>
            <person name="Piso A."/>
            <person name="Price J.L."/>
            <person name="Sonnekus B."/>
            <person name="Thomas C."/>
            <person name="van der Nest A."/>
            <person name="van Dijk A."/>
            <person name="van Heerden A."/>
            <person name="van Vuuren N."/>
            <person name="Yilmaz N."/>
            <person name="Duong T.A."/>
            <person name="van der Merwe N.A."/>
            <person name="Wingfield M.J."/>
            <person name="Wingfield B.D."/>
        </authorList>
    </citation>
    <scope>NUCLEOTIDE SEQUENCE [LARGE SCALE GENOMIC DNA]</scope>
    <source>
        <strain evidence="2 3">CMW 12675</strain>
    </source>
</reference>
<dbReference type="InterPro" id="IPR035917">
    <property type="entry name" value="YjbQ-like_sf"/>
</dbReference>
<dbReference type="PROSITE" id="PS01314">
    <property type="entry name" value="UPF0047"/>
    <property type="match status" value="1"/>
</dbReference>
<protein>
    <submittedName>
        <fullName evidence="2">Uncharacterized protein</fullName>
    </submittedName>
</protein>
<dbReference type="EMBL" id="JAWDJO010000048">
    <property type="protein sequence ID" value="KAL1897209.1"/>
    <property type="molecule type" value="Genomic_DNA"/>
</dbReference>
<dbReference type="PANTHER" id="PTHR30615">
    <property type="entry name" value="UNCHARACTERIZED PROTEIN YJBQ-RELATED"/>
    <property type="match status" value="1"/>
</dbReference>
<name>A0ABR3ZA70_9PEZI</name>
<evidence type="ECO:0000313" key="2">
    <source>
        <dbReference type="EMBL" id="KAL1897209.1"/>
    </source>
</evidence>
<comment type="similarity">
    <text evidence="1">Belongs to the UPF0047 family.</text>
</comment>
<dbReference type="InterPro" id="IPR001602">
    <property type="entry name" value="UPF0047_YjbQ-like"/>
</dbReference>
<dbReference type="Proteomes" id="UP001583280">
    <property type="component" value="Unassembled WGS sequence"/>
</dbReference>
<dbReference type="PIRSF" id="PIRSF004681">
    <property type="entry name" value="UCP004681"/>
    <property type="match status" value="1"/>
</dbReference>
<evidence type="ECO:0000256" key="1">
    <source>
        <dbReference type="ARBA" id="ARBA00005534"/>
    </source>
</evidence>
<organism evidence="2 3">
    <name type="scientific">Ceratocystis pirilliformis</name>
    <dbReference type="NCBI Taxonomy" id="259994"/>
    <lineage>
        <taxon>Eukaryota</taxon>
        <taxon>Fungi</taxon>
        <taxon>Dikarya</taxon>
        <taxon>Ascomycota</taxon>
        <taxon>Pezizomycotina</taxon>
        <taxon>Sordariomycetes</taxon>
        <taxon>Hypocreomycetidae</taxon>
        <taxon>Microascales</taxon>
        <taxon>Ceratocystidaceae</taxon>
        <taxon>Ceratocystis</taxon>
    </lineage>
</organism>
<dbReference type="SUPFAM" id="SSF111038">
    <property type="entry name" value="YjbQ-like"/>
    <property type="match status" value="1"/>
</dbReference>
<dbReference type="Gene3D" id="2.60.120.460">
    <property type="entry name" value="YjbQ-like"/>
    <property type="match status" value="1"/>
</dbReference>
<dbReference type="NCBIfam" id="TIGR00149">
    <property type="entry name" value="TIGR00149_YjbQ"/>
    <property type="match status" value="1"/>
</dbReference>
<dbReference type="PANTHER" id="PTHR30615:SF8">
    <property type="entry name" value="UPF0047 PROTEIN C4A8.02C"/>
    <property type="match status" value="1"/>
</dbReference>
<accession>A0ABR3ZA70</accession>
<evidence type="ECO:0000313" key="3">
    <source>
        <dbReference type="Proteomes" id="UP001583280"/>
    </source>
</evidence>